<evidence type="ECO:0000256" key="2">
    <source>
        <dbReference type="ARBA" id="ARBA00022448"/>
    </source>
</evidence>
<organism evidence="10 11">
    <name type="scientific">Marivirga sericea</name>
    <dbReference type="NCBI Taxonomy" id="1028"/>
    <lineage>
        <taxon>Bacteria</taxon>
        <taxon>Pseudomonadati</taxon>
        <taxon>Bacteroidota</taxon>
        <taxon>Cytophagia</taxon>
        <taxon>Cytophagales</taxon>
        <taxon>Marivirgaceae</taxon>
        <taxon>Marivirga</taxon>
    </lineage>
</organism>
<dbReference type="SUPFAM" id="SSF56935">
    <property type="entry name" value="Porins"/>
    <property type="match status" value="1"/>
</dbReference>
<proteinExistence type="inferred from homology"/>
<dbReference type="Proteomes" id="UP000193804">
    <property type="component" value="Unassembled WGS sequence"/>
</dbReference>
<dbReference type="NCBIfam" id="TIGR04056">
    <property type="entry name" value="OMP_RagA_SusC"/>
    <property type="match status" value="1"/>
</dbReference>
<dbReference type="SUPFAM" id="SSF49464">
    <property type="entry name" value="Carboxypeptidase regulatory domain-like"/>
    <property type="match status" value="1"/>
</dbReference>
<evidence type="ECO:0000256" key="7">
    <source>
        <dbReference type="PROSITE-ProRule" id="PRU01360"/>
    </source>
</evidence>
<evidence type="ECO:0000256" key="8">
    <source>
        <dbReference type="SAM" id="SignalP"/>
    </source>
</evidence>
<dbReference type="InterPro" id="IPR039426">
    <property type="entry name" value="TonB-dep_rcpt-like"/>
</dbReference>
<feature type="signal peptide" evidence="8">
    <location>
        <begin position="1"/>
        <end position="19"/>
    </location>
</feature>
<sequence>MRKFLLTCFMLVLVLHAWAQDRTVSGTVTDDETGEALPGVNVLLKGTGTGITTNLDGNYKISVPSGGGTLVFTFIGMVKQEVPIGSRSVIDIQMATDVQQLSEVVVTGYGSQLKREITGSISSVKGDVIEDLPMQSFDRAIQGRVAGTQISAASGAPGGAMNIRIRGVGSINSSNDPLIIIDGVQVGTQGGGTTQGSSNPLNSINPNDIESIDILKDASASAIYGAQAANGVVIVTTKTGSRKGKTQVNLSVQEGVVQPFNLYEVLDARDFTTFQAEQQTNVGIDPATPGTGAFALFGNPEDPSSYEEYDWVDNMFQDARFRTYDLSMSGGDEKTQFYFGGSYNKQEGQVIMSDFERFTGRLNLNHQATDKLTVGAKLSLAHNKTFGTIANGNFVNGPWVASFGAIPTSPATDANGDYNLYPTNGLSHLFGYNILQGVNEEVRLGRTLQTVSSANATYQILPSLSATGFIGIDFSMNRDDQQRPSTIPVFAAAGGSILVNNRRTINVNTNYNLNYSKIFADVHRVKGIVGYEYKFEEREGANLGANSFANPFFRLPGDGQPTSVGGFYDEYKRLGVFGKVDYDFDDRYLASVTVRRDGHSRFGSESKYGTFYAGSLGWRLSDEVFLQDVSFVDDLKLKASYGVLGNAELRDPEDGLPANYVPLTNWGGATGQYLGGSTVTITQLGNDFVQWEQEEAINIGIDYSLLNNRLFGNIDFWRTNNRDLLFAVPFFQNAGVGNNSIFDNVGAVRNQGIDIEIGGIVVDQGGFRFDSRFNISFLQNEVIELVGGQDTIFDADTGVPELIVGEPSDFFYFAESAGVNPANGRQMFVNKDGNLSYTENFEDGYVAGSAIPTHFGGWSNTFSYKGLSLDVFFQYQYGNMAYNGDLYNLLGTGGVGNKRQDIMNRWQQPGDLTNYPQVTPNQTIAGVAQTSTNLVTDRFLSDASYIRLKTLTLSYDLPKSIMERVNMRQARVFVQGVNLLTWTEYDGIDPEVVANNNGTGESSFGAYPLGRQFSAGINIGL</sequence>
<dbReference type="STRING" id="1028.SAMN05661096_01562"/>
<evidence type="ECO:0000313" key="11">
    <source>
        <dbReference type="Proteomes" id="UP000193804"/>
    </source>
</evidence>
<dbReference type="InterPro" id="IPR036942">
    <property type="entry name" value="Beta-barrel_TonB_sf"/>
</dbReference>
<dbReference type="EMBL" id="FXAW01000003">
    <property type="protein sequence ID" value="SMG27015.1"/>
    <property type="molecule type" value="Genomic_DNA"/>
</dbReference>
<dbReference type="Gene3D" id="2.170.130.10">
    <property type="entry name" value="TonB-dependent receptor, plug domain"/>
    <property type="match status" value="1"/>
</dbReference>
<evidence type="ECO:0000256" key="3">
    <source>
        <dbReference type="ARBA" id="ARBA00022452"/>
    </source>
</evidence>
<dbReference type="PROSITE" id="PS52016">
    <property type="entry name" value="TONB_DEPENDENT_REC_3"/>
    <property type="match status" value="1"/>
</dbReference>
<keyword evidence="5 7" id="KW-0472">Membrane</keyword>
<dbReference type="OrthoDB" id="9768177at2"/>
<keyword evidence="3 7" id="KW-1134">Transmembrane beta strand</keyword>
<keyword evidence="2 7" id="KW-0813">Transport</keyword>
<evidence type="ECO:0000313" key="10">
    <source>
        <dbReference type="EMBL" id="SMG27015.1"/>
    </source>
</evidence>
<evidence type="ECO:0000256" key="4">
    <source>
        <dbReference type="ARBA" id="ARBA00022692"/>
    </source>
</evidence>
<dbReference type="InterPro" id="IPR023996">
    <property type="entry name" value="TonB-dep_OMP_SusC/RagA"/>
</dbReference>
<protein>
    <submittedName>
        <fullName evidence="10">TonB-linked outer membrane protein, SusC/RagA family</fullName>
    </submittedName>
</protein>
<accession>A0A1X7JG70</accession>
<dbReference type="GO" id="GO:0009279">
    <property type="term" value="C:cell outer membrane"/>
    <property type="evidence" value="ECO:0007669"/>
    <property type="project" value="UniProtKB-SubCell"/>
</dbReference>
<reference evidence="11" key="1">
    <citation type="submission" date="2017-04" db="EMBL/GenBank/DDBJ databases">
        <authorList>
            <person name="Varghese N."/>
            <person name="Submissions S."/>
        </authorList>
    </citation>
    <scope>NUCLEOTIDE SEQUENCE [LARGE SCALE GENOMIC DNA]</scope>
    <source>
        <strain evidence="11">DSM 4125</strain>
    </source>
</reference>
<dbReference type="Pfam" id="PF13715">
    <property type="entry name" value="CarbopepD_reg_2"/>
    <property type="match status" value="1"/>
</dbReference>
<dbReference type="InterPro" id="IPR023997">
    <property type="entry name" value="TonB-dep_OMP_SusC/RagA_CS"/>
</dbReference>
<comment type="similarity">
    <text evidence="7">Belongs to the TonB-dependent receptor family.</text>
</comment>
<gene>
    <name evidence="10" type="ORF">SAMN05661096_01562</name>
</gene>
<comment type="subcellular location">
    <subcellularLocation>
        <location evidence="1 7">Cell outer membrane</location>
        <topology evidence="1 7">Multi-pass membrane protein</topology>
    </subcellularLocation>
</comment>
<keyword evidence="8" id="KW-0732">Signal</keyword>
<feature type="chain" id="PRO_5013185879" evidence="8">
    <location>
        <begin position="20"/>
        <end position="1021"/>
    </location>
</feature>
<keyword evidence="6 7" id="KW-0998">Cell outer membrane</keyword>
<dbReference type="NCBIfam" id="TIGR04057">
    <property type="entry name" value="SusC_RagA_signa"/>
    <property type="match status" value="1"/>
</dbReference>
<dbReference type="Gene3D" id="2.60.40.1120">
    <property type="entry name" value="Carboxypeptidase-like, regulatory domain"/>
    <property type="match status" value="1"/>
</dbReference>
<dbReference type="AlphaFoldDB" id="A0A1X7JG70"/>
<dbReference type="RefSeq" id="WP_085516506.1">
    <property type="nucleotide sequence ID" value="NZ_FXAW01000003.1"/>
</dbReference>
<feature type="domain" description="TonB-dependent receptor plug" evidence="9">
    <location>
        <begin position="114"/>
        <end position="232"/>
    </location>
</feature>
<dbReference type="InterPro" id="IPR008969">
    <property type="entry name" value="CarboxyPept-like_regulatory"/>
</dbReference>
<dbReference type="Pfam" id="PF07715">
    <property type="entry name" value="Plug"/>
    <property type="match status" value="1"/>
</dbReference>
<evidence type="ECO:0000256" key="6">
    <source>
        <dbReference type="ARBA" id="ARBA00023237"/>
    </source>
</evidence>
<dbReference type="InterPro" id="IPR037066">
    <property type="entry name" value="Plug_dom_sf"/>
</dbReference>
<keyword evidence="11" id="KW-1185">Reference proteome</keyword>
<dbReference type="InterPro" id="IPR012910">
    <property type="entry name" value="Plug_dom"/>
</dbReference>
<name>A0A1X7JG70_9BACT</name>
<evidence type="ECO:0000256" key="5">
    <source>
        <dbReference type="ARBA" id="ARBA00023136"/>
    </source>
</evidence>
<keyword evidence="4 7" id="KW-0812">Transmembrane</keyword>
<dbReference type="Gene3D" id="2.40.170.20">
    <property type="entry name" value="TonB-dependent receptor, beta-barrel domain"/>
    <property type="match status" value="1"/>
</dbReference>
<evidence type="ECO:0000256" key="1">
    <source>
        <dbReference type="ARBA" id="ARBA00004571"/>
    </source>
</evidence>
<evidence type="ECO:0000259" key="9">
    <source>
        <dbReference type="Pfam" id="PF07715"/>
    </source>
</evidence>